<keyword evidence="7" id="KW-1185">Reference proteome</keyword>
<dbReference type="PANTHER" id="PTHR10496">
    <property type="entry name" value="40S RIBOSOMAL PROTEIN S24"/>
    <property type="match status" value="1"/>
</dbReference>
<dbReference type="AlphaFoldDB" id="A0A196SJK1"/>
<dbReference type="Pfam" id="PF01282">
    <property type="entry name" value="Ribosomal_S24e"/>
    <property type="match status" value="1"/>
</dbReference>
<evidence type="ECO:0000313" key="7">
    <source>
        <dbReference type="Proteomes" id="UP000078348"/>
    </source>
</evidence>
<dbReference type="SUPFAM" id="SSF54189">
    <property type="entry name" value="Ribosomal proteins S24e, L23 and L15e"/>
    <property type="match status" value="1"/>
</dbReference>
<evidence type="ECO:0000256" key="3">
    <source>
        <dbReference type="ARBA" id="ARBA00023274"/>
    </source>
</evidence>
<dbReference type="InterPro" id="IPR012678">
    <property type="entry name" value="Ribosomal_uL23/eL15/eS24_sf"/>
</dbReference>
<dbReference type="GO" id="GO:0005840">
    <property type="term" value="C:ribosome"/>
    <property type="evidence" value="ECO:0007669"/>
    <property type="project" value="UniProtKB-KW"/>
</dbReference>
<dbReference type="InterPro" id="IPR018098">
    <property type="entry name" value="Ribosomal_eS24_CS"/>
</dbReference>
<feature type="non-terminal residue" evidence="6">
    <location>
        <position position="102"/>
    </location>
</feature>
<dbReference type="STRING" id="478820.A0A196SJK1"/>
<comment type="similarity">
    <text evidence="1 4">Belongs to the eukaryotic ribosomal protein eS24 family.</text>
</comment>
<protein>
    <recommendedName>
        <fullName evidence="5">40S ribosomal protein S24</fullName>
    </recommendedName>
</protein>
<dbReference type="GO" id="GO:0006412">
    <property type="term" value="P:translation"/>
    <property type="evidence" value="ECO:0007669"/>
    <property type="project" value="InterPro"/>
</dbReference>
<accession>A0A196SJK1</accession>
<dbReference type="GO" id="GO:0003735">
    <property type="term" value="F:structural constituent of ribosome"/>
    <property type="evidence" value="ECO:0007669"/>
    <property type="project" value="InterPro"/>
</dbReference>
<evidence type="ECO:0000256" key="4">
    <source>
        <dbReference type="RuleBase" id="RU004381"/>
    </source>
</evidence>
<dbReference type="OrthoDB" id="10251131at2759"/>
<dbReference type="EMBL" id="LXWW01000078">
    <property type="protein sequence ID" value="OAO16486.1"/>
    <property type="molecule type" value="Genomic_DNA"/>
</dbReference>
<dbReference type="InterPro" id="IPR001976">
    <property type="entry name" value="Ribosomal_eS24"/>
</dbReference>
<dbReference type="PROSITE" id="PS00529">
    <property type="entry name" value="RIBOSOMAL_S24E"/>
    <property type="match status" value="1"/>
</dbReference>
<dbReference type="HAMAP" id="MF_00545">
    <property type="entry name" value="Ribosomal_eS24"/>
    <property type="match status" value="1"/>
</dbReference>
<evidence type="ECO:0000256" key="5">
    <source>
        <dbReference type="RuleBase" id="RU004383"/>
    </source>
</evidence>
<dbReference type="Gene3D" id="3.30.70.3370">
    <property type="match status" value="1"/>
</dbReference>
<organism evidence="6 7">
    <name type="scientific">Blastocystis sp. subtype 1 (strain ATCC 50177 / NandII)</name>
    <dbReference type="NCBI Taxonomy" id="478820"/>
    <lineage>
        <taxon>Eukaryota</taxon>
        <taxon>Sar</taxon>
        <taxon>Stramenopiles</taxon>
        <taxon>Bigyra</taxon>
        <taxon>Opalozoa</taxon>
        <taxon>Opalinata</taxon>
        <taxon>Blastocystidae</taxon>
        <taxon>Blastocystis</taxon>
    </lineage>
</organism>
<dbReference type="InterPro" id="IPR053709">
    <property type="entry name" value="eRP_eS24_sf"/>
</dbReference>
<evidence type="ECO:0000256" key="1">
    <source>
        <dbReference type="ARBA" id="ARBA00009680"/>
    </source>
</evidence>
<dbReference type="GO" id="GO:1990904">
    <property type="term" value="C:ribonucleoprotein complex"/>
    <property type="evidence" value="ECO:0007669"/>
    <property type="project" value="UniProtKB-KW"/>
</dbReference>
<reference evidence="6 7" key="1">
    <citation type="submission" date="2016-05" db="EMBL/GenBank/DDBJ databases">
        <title>Nuclear genome of Blastocystis sp. subtype 1 NandII.</title>
        <authorList>
            <person name="Gentekaki E."/>
            <person name="Curtis B."/>
            <person name="Stairs C."/>
            <person name="Eme L."/>
            <person name="Herman E."/>
            <person name="Klimes V."/>
            <person name="Arias M.C."/>
            <person name="Elias M."/>
            <person name="Hilliou F."/>
            <person name="Klute M."/>
            <person name="Malik S.-B."/>
            <person name="Pightling A."/>
            <person name="Rachubinski R."/>
            <person name="Salas D."/>
            <person name="Schlacht A."/>
            <person name="Suga H."/>
            <person name="Archibald J."/>
            <person name="Ball S.G."/>
            <person name="Clark G."/>
            <person name="Dacks J."/>
            <person name="Van Der Giezen M."/>
            <person name="Tsaousis A."/>
            <person name="Roger A."/>
        </authorList>
    </citation>
    <scope>NUCLEOTIDE SEQUENCE [LARGE SCALE GENOMIC DNA]</scope>
    <source>
        <strain evidence="7">ATCC 50177 / NandII</strain>
    </source>
</reference>
<comment type="caution">
    <text evidence="6">The sequence shown here is derived from an EMBL/GenBank/DDBJ whole genome shotgun (WGS) entry which is preliminary data.</text>
</comment>
<keyword evidence="3 4" id="KW-0687">Ribonucleoprotein</keyword>
<keyword evidence="2 4" id="KW-0689">Ribosomal protein</keyword>
<proteinExistence type="inferred from homology"/>
<dbReference type="Proteomes" id="UP000078348">
    <property type="component" value="Unassembled WGS sequence"/>
</dbReference>
<sequence>MSEAAVTVRVRKFMRNPLLKRRQMTIEIIHPKRASVSKDELKSILAKKYNVADDKCIILFGFQIAFGGGRSSGFALIYDSIDDVKKFEAKYRLFGIQEHQRQ</sequence>
<evidence type="ECO:0000313" key="6">
    <source>
        <dbReference type="EMBL" id="OAO16486.1"/>
    </source>
</evidence>
<gene>
    <name evidence="6" type="ORF">AV274_1809</name>
</gene>
<evidence type="ECO:0000256" key="2">
    <source>
        <dbReference type="ARBA" id="ARBA00022980"/>
    </source>
</evidence>
<name>A0A196SJK1_BLAHN</name>